<dbReference type="GO" id="GO:0020037">
    <property type="term" value="F:heme binding"/>
    <property type="evidence" value="ECO:0007669"/>
    <property type="project" value="InterPro"/>
</dbReference>
<sequence>MAPILENYYEYLTLGRLSLAGTVLVTLPLANPFQYCLTTDTVCSHYQAITLSIGQFIYNVYFHPLAHFPGPLLWRGSNIPKIISQLQGNIHQRMLEFHQQYGPVVRLAPNELTYTTATALKEIYGNRNGKKPMPPQFSLGTHEKKMFGATSFIWLESHQEHHHHRRIFAQSFSDNSLKAQEPVIQGYTTLMMERFRERAARGEAVDLWAWFNFYTFDIIGDLTFGESFDCVRRGQFHPWISFIFSNLTNMMYAQMVTTMGFLGTFIQAIVPRKIMAQAHAHAQSTRDKVDRRLARKADRPDIVSSILAKIDQPGGITREELYADSQILLMAGSETGATLLAVAVYYLLRNPAKLARLREEIRGSFSNEEEMGYAPVSKMPYLLAVINEALRIHPSLPAGINRFVPQGGALIDGKFVAEGTILQVPHWATFHLEENFTDPWEFVPERWLDDCPERYAGDNREVFQPFSFGQRNCIGRSLALMETRLCLARLVLNFDMELMQDSEDWTAQRVYLLYEKRPLNVRLVEAVRGEKM</sequence>
<comment type="cofactor">
    <cofactor evidence="1 6">
        <name>heme</name>
        <dbReference type="ChEBI" id="CHEBI:30413"/>
    </cofactor>
</comment>
<dbReference type="Pfam" id="PF00067">
    <property type="entry name" value="p450"/>
    <property type="match status" value="1"/>
</dbReference>
<evidence type="ECO:0000256" key="4">
    <source>
        <dbReference type="ARBA" id="ARBA00022723"/>
    </source>
</evidence>
<dbReference type="InterPro" id="IPR017972">
    <property type="entry name" value="Cyt_P450_CS"/>
</dbReference>
<protein>
    <submittedName>
        <fullName evidence="8">Isotrichodermin C-15 hydroxylase</fullName>
    </submittedName>
</protein>
<dbReference type="GO" id="GO:0004497">
    <property type="term" value="F:monooxygenase activity"/>
    <property type="evidence" value="ECO:0007669"/>
    <property type="project" value="UniProtKB-KW"/>
</dbReference>
<organism evidence="8 9">
    <name type="scientific">Cytospora mali</name>
    <name type="common">Apple Valsa canker fungus</name>
    <name type="synonym">Valsa mali</name>
    <dbReference type="NCBI Taxonomy" id="578113"/>
    <lineage>
        <taxon>Eukaryota</taxon>
        <taxon>Fungi</taxon>
        <taxon>Dikarya</taxon>
        <taxon>Ascomycota</taxon>
        <taxon>Pezizomycotina</taxon>
        <taxon>Sordariomycetes</taxon>
        <taxon>Sordariomycetidae</taxon>
        <taxon>Diaporthales</taxon>
        <taxon>Cytosporaceae</taxon>
        <taxon>Cytospora</taxon>
    </lineage>
</organism>
<dbReference type="InterPro" id="IPR002401">
    <property type="entry name" value="Cyt_P450_E_grp-I"/>
</dbReference>
<dbReference type="OrthoDB" id="1470350at2759"/>
<dbReference type="AlphaFoldDB" id="A0A194UZJ6"/>
<gene>
    <name evidence="8" type="ORF">VP1G_04409</name>
</gene>
<evidence type="ECO:0000313" key="9">
    <source>
        <dbReference type="Proteomes" id="UP000078576"/>
    </source>
</evidence>
<keyword evidence="5 6" id="KW-0408">Iron</keyword>
<dbReference type="InterPro" id="IPR036396">
    <property type="entry name" value="Cyt_P450_sf"/>
</dbReference>
<name>A0A194UZJ6_CYTMA</name>
<evidence type="ECO:0000256" key="5">
    <source>
        <dbReference type="ARBA" id="ARBA00023004"/>
    </source>
</evidence>
<dbReference type="PANTHER" id="PTHR24305:SF210">
    <property type="entry name" value="CYTOCHROME P450 MONOOXYGENASE ASQL-RELATED"/>
    <property type="match status" value="1"/>
</dbReference>
<dbReference type="PANTHER" id="PTHR24305">
    <property type="entry name" value="CYTOCHROME P450"/>
    <property type="match status" value="1"/>
</dbReference>
<evidence type="ECO:0000256" key="6">
    <source>
        <dbReference type="PIRSR" id="PIRSR602401-1"/>
    </source>
</evidence>
<dbReference type="InterPro" id="IPR001128">
    <property type="entry name" value="Cyt_P450"/>
</dbReference>
<keyword evidence="7" id="KW-0503">Monooxygenase</keyword>
<dbReference type="STRING" id="694573.A0A194UZJ6"/>
<dbReference type="InterPro" id="IPR050121">
    <property type="entry name" value="Cytochrome_P450_monoxygenase"/>
</dbReference>
<dbReference type="GO" id="GO:0016705">
    <property type="term" value="F:oxidoreductase activity, acting on paired donors, with incorporation or reduction of molecular oxygen"/>
    <property type="evidence" value="ECO:0007669"/>
    <property type="project" value="InterPro"/>
</dbReference>
<keyword evidence="3 6" id="KW-0349">Heme</keyword>
<evidence type="ECO:0000256" key="2">
    <source>
        <dbReference type="ARBA" id="ARBA00010617"/>
    </source>
</evidence>
<dbReference type="GO" id="GO:0005506">
    <property type="term" value="F:iron ion binding"/>
    <property type="evidence" value="ECO:0007669"/>
    <property type="project" value="InterPro"/>
</dbReference>
<dbReference type="CDD" id="cd11058">
    <property type="entry name" value="CYP60B-like"/>
    <property type="match status" value="1"/>
</dbReference>
<accession>A0A194UZJ6</accession>
<keyword evidence="7" id="KW-0560">Oxidoreductase</keyword>
<reference evidence="9" key="1">
    <citation type="submission" date="2014-12" db="EMBL/GenBank/DDBJ databases">
        <title>Genome Sequence of Valsa Canker Pathogens Uncovers a Specific Adaption of Colonization on Woody Bark.</title>
        <authorList>
            <person name="Yin Z."/>
            <person name="Liu H."/>
            <person name="Gao X."/>
            <person name="Li Z."/>
            <person name="Song N."/>
            <person name="Ke X."/>
            <person name="Dai Q."/>
            <person name="Wu Y."/>
            <person name="Sun Y."/>
            <person name="Xu J.-R."/>
            <person name="Kang Z.K."/>
            <person name="Wang L."/>
            <person name="Huang L."/>
        </authorList>
    </citation>
    <scope>NUCLEOTIDE SEQUENCE [LARGE SCALE GENOMIC DNA]</scope>
    <source>
        <strain evidence="9">SXYL134</strain>
    </source>
</reference>
<evidence type="ECO:0000313" key="8">
    <source>
        <dbReference type="EMBL" id="KUI57093.1"/>
    </source>
</evidence>
<keyword evidence="4 6" id="KW-0479">Metal-binding</keyword>
<evidence type="ECO:0000256" key="1">
    <source>
        <dbReference type="ARBA" id="ARBA00001971"/>
    </source>
</evidence>
<proteinExistence type="inferred from homology"/>
<feature type="binding site" description="axial binding residue" evidence="6">
    <location>
        <position position="473"/>
    </location>
    <ligand>
        <name>heme</name>
        <dbReference type="ChEBI" id="CHEBI:30413"/>
    </ligand>
    <ligandPart>
        <name>Fe</name>
        <dbReference type="ChEBI" id="CHEBI:18248"/>
    </ligandPart>
</feature>
<keyword evidence="9" id="KW-1185">Reference proteome</keyword>
<dbReference type="PRINTS" id="PR00463">
    <property type="entry name" value="EP450I"/>
</dbReference>
<comment type="similarity">
    <text evidence="2 7">Belongs to the cytochrome P450 family.</text>
</comment>
<dbReference type="PROSITE" id="PS00086">
    <property type="entry name" value="CYTOCHROME_P450"/>
    <property type="match status" value="1"/>
</dbReference>
<dbReference type="Proteomes" id="UP000078576">
    <property type="component" value="Unassembled WGS sequence"/>
</dbReference>
<evidence type="ECO:0000256" key="3">
    <source>
        <dbReference type="ARBA" id="ARBA00022617"/>
    </source>
</evidence>
<dbReference type="Gene3D" id="1.10.630.10">
    <property type="entry name" value="Cytochrome P450"/>
    <property type="match status" value="1"/>
</dbReference>
<evidence type="ECO:0000256" key="7">
    <source>
        <dbReference type="RuleBase" id="RU000461"/>
    </source>
</evidence>
<dbReference type="SUPFAM" id="SSF48264">
    <property type="entry name" value="Cytochrome P450"/>
    <property type="match status" value="1"/>
</dbReference>
<dbReference type="PRINTS" id="PR00385">
    <property type="entry name" value="P450"/>
</dbReference>
<dbReference type="EMBL" id="KN714696">
    <property type="protein sequence ID" value="KUI57093.1"/>
    <property type="molecule type" value="Genomic_DNA"/>
</dbReference>